<evidence type="ECO:0000313" key="3">
    <source>
        <dbReference type="Proteomes" id="UP000067625"/>
    </source>
</evidence>
<keyword evidence="3" id="KW-1185">Reference proteome</keyword>
<dbReference type="OrthoDB" id="2627641at2"/>
<dbReference type="PATRIC" id="fig|1441095.3.peg.4230"/>
<organism evidence="2 3">
    <name type="scientific">Bacillus gobiensis</name>
    <dbReference type="NCBI Taxonomy" id="1441095"/>
    <lineage>
        <taxon>Bacteria</taxon>
        <taxon>Bacillati</taxon>
        <taxon>Bacillota</taxon>
        <taxon>Bacilli</taxon>
        <taxon>Bacillales</taxon>
        <taxon>Bacillaceae</taxon>
        <taxon>Bacillus</taxon>
    </lineage>
</organism>
<feature type="transmembrane region" description="Helical" evidence="1">
    <location>
        <begin position="30"/>
        <end position="52"/>
    </location>
</feature>
<proteinExistence type="predicted"/>
<protein>
    <submittedName>
        <fullName evidence="2">Uncharacterized protein</fullName>
    </submittedName>
</protein>
<sequence length="112" mass="12628">MRKAILMVTIAIFLIGVIHIAVTPMTFNSYIIDALWFASAGFTLIFLAFLNYIVINIRQRQTRVFVVCHIANILCAILVALILTIAVAPHIIFLFVLLVSETLLVMRFQFSS</sequence>
<keyword evidence="1" id="KW-0812">Transmembrane</keyword>
<gene>
    <name evidence="2" type="ORF">AM592_19160</name>
</gene>
<dbReference type="AlphaFoldDB" id="A0A0M3RAM3"/>
<reference evidence="3" key="1">
    <citation type="submission" date="2015-08" db="EMBL/GenBank/DDBJ databases">
        <title>Genome sequencing project for genomic taxonomy and phylogenomics of Bacillus-like bacteria.</title>
        <authorList>
            <person name="Liu B."/>
            <person name="Wang J."/>
            <person name="Zhu Y."/>
            <person name="Liu G."/>
            <person name="Chen Q."/>
            <person name="Chen Z."/>
            <person name="Lan J."/>
            <person name="Che J."/>
            <person name="Ge C."/>
            <person name="Shi H."/>
            <person name="Pan Z."/>
            <person name="Liu X."/>
        </authorList>
    </citation>
    <scope>NUCLEOTIDE SEQUENCE [LARGE SCALE GENOMIC DNA]</scope>
    <source>
        <strain evidence="3">FJAT-4402</strain>
    </source>
</reference>
<accession>A0A0M3RAM3</accession>
<dbReference type="Proteomes" id="UP000067625">
    <property type="component" value="Chromosome"/>
</dbReference>
<keyword evidence="1" id="KW-0472">Membrane</keyword>
<evidence type="ECO:0000313" key="2">
    <source>
        <dbReference type="EMBL" id="ALC83426.1"/>
    </source>
</evidence>
<name>A0A0M3RAM3_9BACI</name>
<feature type="transmembrane region" description="Helical" evidence="1">
    <location>
        <begin position="64"/>
        <end position="85"/>
    </location>
</feature>
<dbReference type="RefSeq" id="WP_053605272.1">
    <property type="nucleotide sequence ID" value="NZ_CP012600.1"/>
</dbReference>
<dbReference type="EMBL" id="CP012600">
    <property type="protein sequence ID" value="ALC83426.1"/>
    <property type="molecule type" value="Genomic_DNA"/>
</dbReference>
<keyword evidence="1" id="KW-1133">Transmembrane helix</keyword>
<feature type="transmembrane region" description="Helical" evidence="1">
    <location>
        <begin position="91"/>
        <end position="110"/>
    </location>
</feature>
<evidence type="ECO:0000256" key="1">
    <source>
        <dbReference type="SAM" id="Phobius"/>
    </source>
</evidence>
<reference evidence="2 3" key="2">
    <citation type="journal article" date="2016" name="Int. J. Syst. Evol. Microbiol.">
        <title>Bacillus gobiensis sp. nov., isolated from a soil sample.</title>
        <authorList>
            <person name="Liu B."/>
            <person name="Liu G.H."/>
            <person name="Cetin S."/>
            <person name="Schumann P."/>
            <person name="Pan Z.Z."/>
            <person name="Chen Q.Q."/>
        </authorList>
    </citation>
    <scope>NUCLEOTIDE SEQUENCE [LARGE SCALE GENOMIC DNA]</scope>
    <source>
        <strain evidence="2 3">FJAT-4402</strain>
    </source>
</reference>